<protein>
    <submittedName>
        <fullName evidence="3">Uncharacterized protein</fullName>
    </submittedName>
</protein>
<dbReference type="PANTHER" id="PTHR16184:SF6">
    <property type="entry name" value="ELONGATOR COMPLEX PROTEIN 6"/>
    <property type="match status" value="1"/>
</dbReference>
<dbReference type="OrthoDB" id="9995306at2759"/>
<dbReference type="InterPro" id="IPR027417">
    <property type="entry name" value="P-loop_NTPase"/>
</dbReference>
<comment type="pathway">
    <text evidence="1">tRNA modification; 5-methoxycarbonylmethyl-2-thiouridine-tRNA biosynthesis.</text>
</comment>
<dbReference type="Gene3D" id="3.40.50.300">
    <property type="entry name" value="P-loop containing nucleotide triphosphate hydrolases"/>
    <property type="match status" value="2"/>
</dbReference>
<comment type="similarity">
    <text evidence="2">Belongs to the ELP6 family.</text>
</comment>
<dbReference type="KEGG" id="sapo:SAPIO_CDS5227"/>
<reference evidence="3 4" key="1">
    <citation type="journal article" date="2014" name="Genome Announc.">
        <title>Draft genome sequence of the pathogenic fungus Scedosporium apiospermum.</title>
        <authorList>
            <person name="Vandeputte P."/>
            <person name="Ghamrawi S."/>
            <person name="Rechenmann M."/>
            <person name="Iltis A."/>
            <person name="Giraud S."/>
            <person name="Fleury M."/>
            <person name="Thornton C."/>
            <person name="Delhaes L."/>
            <person name="Meyer W."/>
            <person name="Papon N."/>
            <person name="Bouchara J.P."/>
        </authorList>
    </citation>
    <scope>NUCLEOTIDE SEQUENCE [LARGE SCALE GENOMIC DNA]</scope>
    <source>
        <strain evidence="3 4">IHEM 14462</strain>
    </source>
</reference>
<name>A0A084G648_PSEDA</name>
<dbReference type="OMA" id="LYFIQRD"/>
<evidence type="ECO:0000313" key="4">
    <source>
        <dbReference type="Proteomes" id="UP000028545"/>
    </source>
</evidence>
<dbReference type="GO" id="GO:0033588">
    <property type="term" value="C:elongator holoenzyme complex"/>
    <property type="evidence" value="ECO:0007669"/>
    <property type="project" value="InterPro"/>
</dbReference>
<dbReference type="VEuPathDB" id="FungiDB:SAPIO_CDS5227"/>
<sequence>MSTRIPHLLEPYLPLPASSLTLLTSVLGATTNWLLLRYLAQHLARPARGSDDEDHDEDEVGGKRRGGDKAIVFVSFMRDYAFWKEGAARLNTSVQIADLILSLREKVHASVLTLAADEPLIHSQTTTLERSHASLALATAHEARVVLSVRRLDTGTATDVSGVLRITRGGAYEDGEAEEGEEVEAHEYLYFVAQDGGVKIFERGQ</sequence>
<evidence type="ECO:0000256" key="2">
    <source>
        <dbReference type="ARBA" id="ARBA00008837"/>
    </source>
</evidence>
<dbReference type="RefSeq" id="XP_016642609.1">
    <property type="nucleotide sequence ID" value="XM_016787594.1"/>
</dbReference>
<dbReference type="AlphaFoldDB" id="A0A084G648"/>
<gene>
    <name evidence="3" type="ORF">SAPIO_CDS5227</name>
</gene>
<dbReference type="Proteomes" id="UP000028545">
    <property type="component" value="Unassembled WGS sequence"/>
</dbReference>
<dbReference type="UniPathway" id="UPA00988"/>
<dbReference type="GO" id="GO:0002098">
    <property type="term" value="P:tRNA wobble uridine modification"/>
    <property type="evidence" value="ECO:0007669"/>
    <property type="project" value="InterPro"/>
</dbReference>
<proteinExistence type="inferred from homology"/>
<evidence type="ECO:0000256" key="1">
    <source>
        <dbReference type="ARBA" id="ARBA00005043"/>
    </source>
</evidence>
<keyword evidence="4" id="KW-1185">Reference proteome</keyword>
<dbReference type="GeneID" id="27724299"/>
<dbReference type="HOGENOM" id="CLU_059771_1_0_1"/>
<dbReference type="InterPro" id="IPR018627">
    <property type="entry name" value="ELP6"/>
</dbReference>
<accession>A0A084G648</accession>
<dbReference type="EMBL" id="JOWA01000098">
    <property type="protein sequence ID" value="KEZ42810.1"/>
    <property type="molecule type" value="Genomic_DNA"/>
</dbReference>
<evidence type="ECO:0000313" key="3">
    <source>
        <dbReference type="EMBL" id="KEZ42810.1"/>
    </source>
</evidence>
<comment type="caution">
    <text evidence="3">The sequence shown here is derived from an EMBL/GenBank/DDBJ whole genome shotgun (WGS) entry which is preliminary data.</text>
</comment>
<dbReference type="PANTHER" id="PTHR16184">
    <property type="entry name" value="ELONGATOR COMPLEX PROTEIN 6"/>
    <property type="match status" value="1"/>
</dbReference>
<organism evidence="3 4">
    <name type="scientific">Pseudallescheria apiosperma</name>
    <name type="common">Scedosporium apiospermum</name>
    <dbReference type="NCBI Taxonomy" id="563466"/>
    <lineage>
        <taxon>Eukaryota</taxon>
        <taxon>Fungi</taxon>
        <taxon>Dikarya</taxon>
        <taxon>Ascomycota</taxon>
        <taxon>Pezizomycotina</taxon>
        <taxon>Sordariomycetes</taxon>
        <taxon>Hypocreomycetidae</taxon>
        <taxon>Microascales</taxon>
        <taxon>Microascaceae</taxon>
        <taxon>Scedosporium</taxon>
    </lineage>
</organism>